<dbReference type="NCBIfam" id="TIGR00756">
    <property type="entry name" value="PPR"/>
    <property type="match status" value="11"/>
</dbReference>
<dbReference type="PANTHER" id="PTHR47936">
    <property type="entry name" value="PPR_LONG DOMAIN-CONTAINING PROTEIN"/>
    <property type="match status" value="1"/>
</dbReference>
<feature type="repeat" description="PPR" evidence="2">
    <location>
        <begin position="912"/>
        <end position="946"/>
    </location>
</feature>
<dbReference type="Pfam" id="PF01535">
    <property type="entry name" value="PPR"/>
    <property type="match status" value="5"/>
</dbReference>
<dbReference type="PANTHER" id="PTHR47936:SF1">
    <property type="entry name" value="PENTATRICOPEPTIDE REPEAT-CONTAINING PROTEIN GUN1, CHLOROPLASTIC"/>
    <property type="match status" value="1"/>
</dbReference>
<dbReference type="EMBL" id="JBJQOH010000001">
    <property type="protein sequence ID" value="KAL3702052.1"/>
    <property type="molecule type" value="Genomic_DNA"/>
</dbReference>
<evidence type="ECO:0000313" key="6">
    <source>
        <dbReference type="Proteomes" id="UP001633002"/>
    </source>
</evidence>
<keyword evidence="1" id="KW-0677">Repeat</keyword>
<dbReference type="PROSITE" id="PS51375">
    <property type="entry name" value="PPR"/>
    <property type="match status" value="14"/>
</dbReference>
<accession>A0ABD3IH30</accession>
<feature type="repeat" description="PPR" evidence="2">
    <location>
        <begin position="597"/>
        <end position="631"/>
    </location>
</feature>
<dbReference type="InterPro" id="IPR002885">
    <property type="entry name" value="PPR_rpt"/>
</dbReference>
<organism evidence="5 6">
    <name type="scientific">Riccia sorocarpa</name>
    <dbReference type="NCBI Taxonomy" id="122646"/>
    <lineage>
        <taxon>Eukaryota</taxon>
        <taxon>Viridiplantae</taxon>
        <taxon>Streptophyta</taxon>
        <taxon>Embryophyta</taxon>
        <taxon>Marchantiophyta</taxon>
        <taxon>Marchantiopsida</taxon>
        <taxon>Marchantiidae</taxon>
        <taxon>Marchantiales</taxon>
        <taxon>Ricciaceae</taxon>
        <taxon>Riccia</taxon>
    </lineage>
</organism>
<name>A0ABD3IH30_9MARC</name>
<dbReference type="InterPro" id="IPR011990">
    <property type="entry name" value="TPR-like_helical_dom_sf"/>
</dbReference>
<protein>
    <recommendedName>
        <fullName evidence="4">PROP1-like PPR domain-containing protein</fullName>
    </recommendedName>
</protein>
<gene>
    <name evidence="5" type="ORF">R1sor_020074</name>
</gene>
<proteinExistence type="predicted"/>
<evidence type="ECO:0000256" key="1">
    <source>
        <dbReference type="ARBA" id="ARBA00022737"/>
    </source>
</evidence>
<feature type="compositionally biased region" description="Polar residues" evidence="3">
    <location>
        <begin position="60"/>
        <end position="70"/>
    </location>
</feature>
<feature type="repeat" description="PPR" evidence="2">
    <location>
        <begin position="842"/>
        <end position="876"/>
    </location>
</feature>
<dbReference type="SUPFAM" id="SSF48452">
    <property type="entry name" value="TPR-like"/>
    <property type="match status" value="1"/>
</dbReference>
<feature type="repeat" description="PPR" evidence="2">
    <location>
        <begin position="492"/>
        <end position="526"/>
    </location>
</feature>
<dbReference type="Pfam" id="PF13812">
    <property type="entry name" value="PPR_3"/>
    <property type="match status" value="1"/>
</dbReference>
<dbReference type="Gene3D" id="1.25.40.10">
    <property type="entry name" value="Tetratricopeptide repeat domain"/>
    <property type="match status" value="5"/>
</dbReference>
<feature type="repeat" description="PPR" evidence="2">
    <location>
        <begin position="562"/>
        <end position="596"/>
    </location>
</feature>
<evidence type="ECO:0000256" key="2">
    <source>
        <dbReference type="PROSITE-ProRule" id="PRU00708"/>
    </source>
</evidence>
<reference evidence="5 6" key="1">
    <citation type="submission" date="2024-09" db="EMBL/GenBank/DDBJ databases">
        <title>Chromosome-scale assembly of Riccia sorocarpa.</title>
        <authorList>
            <person name="Paukszto L."/>
        </authorList>
    </citation>
    <scope>NUCLEOTIDE SEQUENCE [LARGE SCALE GENOMIC DNA]</scope>
    <source>
        <strain evidence="5">LP-2024</strain>
        <tissue evidence="5">Aerial parts of the thallus</tissue>
    </source>
</reference>
<sequence length="1038" mass="115754">MEWRTRGVLSLSAAEQERWLAVGDTRGIILRPSQRMLQVPGPGPSSSFCCPDRGRLRITSPTAVHSSPFPSLSSNCDHSASSSSSATSSIFSVTSSSSDQIARTAVKSPRNGLKKLSVKTLDHRPVVQDRRVVPPGTSISAESGRKSVVPLLEHENLQKDERRSSKALINSLKSGMEMALPRDASPAELEGLAGRVESSSSALEVDLILSRSGANVFGSKHINSLLAGVQSEDRILDVFSWMDRNGKTRNNLYACRIVLKVMIKRQAWGKITELLDEVGSTLDHLTWNILIDAVVSAGVPELAFKLVSTMAPMSFRPQLSTFVNLLRLFQKTRKVSEAERVFRMFEGSEYRCCSAYSAMVSLYTRAGLYYKAEKAIQDMENRDIIPDKENWLMQINAYGQQGKVREAERKFLAMQEAQIKPDLLAYNSMILAYGRAHLFDRACSTFEKMKDMGIKPDESTYRSMIGACGRAGKLKDALKLFSEMKTLNYRPSLQNYNTLINLYGKVRNGGGIVRVLQEMKEVGIKPDSQTLDAALRAMERSGKLKNLGKLLSSLKEAGWSADTSSCAPLLNAYLKCNMNEAALETFKVMRQAALIPKESVCLALICQCKDAGKLEDAVHLFHELQAAGISPGLETTCTMISVYGMLGNVEEAERLFNKLKESGVKLDLVAYNCLLSVYMRAGMHQEARRIFQIIEEHPEFNPDAYSFQSMLRVLQKAELEKEGTELYWKILDLGLELDEGLLTCIINCCGRELPLEETAVLFQALLDRGCTPNSTTFNLMIDLYGKAGMLDRTRHVFELARQFGMVDKITYSTLIDAYGKCRDFPNMERALWDMQRNGFAGTLEAYNAMIDAYGKAGMINKMEDVLERMRRAGCRPDISTYNILINILGKRGLWQDVQNVLVEMEEQGSKPDVWTYNTLIRAYGLAEMPDEVVRVFTEMQDLGLMPDRITYVNLVAAFEKSGNLLEAARDCEENVASGMDPDLRASCFGSTPQEGTTRTVLFLPIVRGETADSITVEQIDWLILIVGFCESKRVGEDQ</sequence>
<feature type="compositionally biased region" description="Low complexity" evidence="3">
    <location>
        <begin position="71"/>
        <end position="80"/>
    </location>
</feature>
<feature type="region of interest" description="Disordered" evidence="3">
    <location>
        <begin position="60"/>
        <end position="80"/>
    </location>
</feature>
<comment type="caution">
    <text evidence="5">The sequence shown here is derived from an EMBL/GenBank/DDBJ whole genome shotgun (WGS) entry which is preliminary data.</text>
</comment>
<feature type="repeat" description="PPR" evidence="2">
    <location>
        <begin position="773"/>
        <end position="807"/>
    </location>
</feature>
<evidence type="ECO:0000259" key="4">
    <source>
        <dbReference type="Pfam" id="PF17177"/>
    </source>
</evidence>
<feature type="domain" description="PROP1-like PPR" evidence="4">
    <location>
        <begin position="579"/>
        <end position="693"/>
    </location>
</feature>
<evidence type="ECO:0000313" key="5">
    <source>
        <dbReference type="EMBL" id="KAL3702052.1"/>
    </source>
</evidence>
<feature type="repeat" description="PPR" evidence="2">
    <location>
        <begin position="352"/>
        <end position="386"/>
    </location>
</feature>
<dbReference type="Pfam" id="PF13041">
    <property type="entry name" value="PPR_2"/>
    <property type="match status" value="3"/>
</dbReference>
<feature type="repeat" description="PPR" evidence="2">
    <location>
        <begin position="422"/>
        <end position="456"/>
    </location>
</feature>
<dbReference type="Pfam" id="PF17177">
    <property type="entry name" value="PPR_long"/>
    <property type="match status" value="1"/>
</dbReference>
<keyword evidence="6" id="KW-1185">Reference proteome</keyword>
<feature type="repeat" description="PPR" evidence="2">
    <location>
        <begin position="457"/>
        <end position="491"/>
    </location>
</feature>
<dbReference type="InterPro" id="IPR033443">
    <property type="entry name" value="PROP1-like_PPR_dom"/>
</dbReference>
<feature type="repeat" description="PPR" evidence="2">
    <location>
        <begin position="387"/>
        <end position="421"/>
    </location>
</feature>
<feature type="repeat" description="PPR" evidence="2">
    <location>
        <begin position="632"/>
        <end position="666"/>
    </location>
</feature>
<evidence type="ECO:0000256" key="3">
    <source>
        <dbReference type="SAM" id="MobiDB-lite"/>
    </source>
</evidence>
<dbReference type="Proteomes" id="UP001633002">
    <property type="component" value="Unassembled WGS sequence"/>
</dbReference>
<feature type="repeat" description="PPR" evidence="2">
    <location>
        <begin position="877"/>
        <end position="911"/>
    </location>
</feature>
<feature type="repeat" description="PPR" evidence="2">
    <location>
        <begin position="283"/>
        <end position="317"/>
    </location>
</feature>
<dbReference type="AlphaFoldDB" id="A0ABD3IH30"/>
<feature type="repeat" description="PPR" evidence="2">
    <location>
        <begin position="667"/>
        <end position="697"/>
    </location>
</feature>